<dbReference type="RefSeq" id="XP_018335669.1">
    <property type="nucleotide sequence ID" value="XM_018480167.2"/>
</dbReference>
<dbReference type="SUPFAM" id="SSF102462">
    <property type="entry name" value="Peptidyl-tRNA hydrolase II"/>
    <property type="match status" value="1"/>
</dbReference>
<protein>
    <recommendedName>
        <fullName evidence="1">peptidyl-tRNA hydrolase</fullName>
        <ecNumber evidence="1">3.1.1.29</ecNumber>
    </recommendedName>
</protein>
<name>A0A1W4XI58_AGRPL</name>
<dbReference type="Proteomes" id="UP000192223">
    <property type="component" value="Unplaced"/>
</dbReference>
<evidence type="ECO:0000313" key="5">
    <source>
        <dbReference type="RefSeq" id="XP_018335669.1"/>
    </source>
</evidence>
<sequence length="119" mass="13703">MSSTVVQYIIVRSDLVKELGWPIGALIAQACHAVTATMHLFKDDEHLQSYLANLESMHKITLECSSEKDLRDLSEKLTENSIAHHLWIEQPENIPTCIAVKPYPKEHIQKYFKKFNLLK</sequence>
<evidence type="ECO:0000256" key="2">
    <source>
        <dbReference type="ARBA" id="ARBA00022801"/>
    </source>
</evidence>
<proteinExistence type="predicted"/>
<dbReference type="KEGG" id="apln:108744418"/>
<dbReference type="OrthoDB" id="201213at2759"/>
<gene>
    <name evidence="5" type="primary">LOC108744418</name>
</gene>
<dbReference type="GeneID" id="108744418"/>
<dbReference type="FunCoup" id="A0A1W4XI58">
    <property type="interactions" value="66"/>
</dbReference>
<reference evidence="5" key="1">
    <citation type="submission" date="2025-08" db="UniProtKB">
        <authorList>
            <consortium name="RefSeq"/>
        </authorList>
    </citation>
    <scope>IDENTIFICATION</scope>
    <source>
        <tissue evidence="5">Entire body</tissue>
    </source>
</reference>
<dbReference type="InterPro" id="IPR002833">
    <property type="entry name" value="PTH2"/>
</dbReference>
<evidence type="ECO:0000256" key="1">
    <source>
        <dbReference type="ARBA" id="ARBA00013260"/>
    </source>
</evidence>
<dbReference type="GO" id="GO:0004045">
    <property type="term" value="F:peptidyl-tRNA hydrolase activity"/>
    <property type="evidence" value="ECO:0007669"/>
    <property type="project" value="UniProtKB-EC"/>
</dbReference>
<comment type="catalytic activity">
    <reaction evidence="3">
        <text>an N-acyl-L-alpha-aminoacyl-tRNA + H2O = an N-acyl-L-amino acid + a tRNA + H(+)</text>
        <dbReference type="Rhea" id="RHEA:54448"/>
        <dbReference type="Rhea" id="RHEA-COMP:10123"/>
        <dbReference type="Rhea" id="RHEA-COMP:13883"/>
        <dbReference type="ChEBI" id="CHEBI:15377"/>
        <dbReference type="ChEBI" id="CHEBI:15378"/>
        <dbReference type="ChEBI" id="CHEBI:59874"/>
        <dbReference type="ChEBI" id="CHEBI:78442"/>
        <dbReference type="ChEBI" id="CHEBI:138191"/>
        <dbReference type="EC" id="3.1.1.29"/>
    </reaction>
</comment>
<evidence type="ECO:0000256" key="3">
    <source>
        <dbReference type="ARBA" id="ARBA00048707"/>
    </source>
</evidence>
<evidence type="ECO:0000313" key="4">
    <source>
        <dbReference type="Proteomes" id="UP000192223"/>
    </source>
</evidence>
<dbReference type="EC" id="3.1.1.29" evidence="1"/>
<accession>A0A1W4XI58</accession>
<dbReference type="PANTHER" id="PTHR46194">
    <property type="entry name" value="PEPTIDYL-TRNA HYDROLASE PTRHD1-RELATED"/>
    <property type="match status" value="1"/>
</dbReference>
<dbReference type="CDD" id="cd02429">
    <property type="entry name" value="PTH2_like"/>
    <property type="match status" value="1"/>
</dbReference>
<dbReference type="InParanoid" id="A0A1W4XI58"/>
<dbReference type="Gene3D" id="3.40.1490.10">
    <property type="entry name" value="Bit1"/>
    <property type="match status" value="1"/>
</dbReference>
<dbReference type="InterPro" id="IPR023476">
    <property type="entry name" value="Pep_tRNA_hydro_II_dom_sf"/>
</dbReference>
<keyword evidence="2 5" id="KW-0378">Hydrolase</keyword>
<dbReference type="Pfam" id="PF01981">
    <property type="entry name" value="PTH2"/>
    <property type="match status" value="1"/>
</dbReference>
<dbReference type="InterPro" id="IPR042237">
    <property type="entry name" value="PTRHD1"/>
</dbReference>
<organism evidence="4 5">
    <name type="scientific">Agrilus planipennis</name>
    <name type="common">Emerald ash borer</name>
    <name type="synonym">Agrilus marcopoli</name>
    <dbReference type="NCBI Taxonomy" id="224129"/>
    <lineage>
        <taxon>Eukaryota</taxon>
        <taxon>Metazoa</taxon>
        <taxon>Ecdysozoa</taxon>
        <taxon>Arthropoda</taxon>
        <taxon>Hexapoda</taxon>
        <taxon>Insecta</taxon>
        <taxon>Pterygota</taxon>
        <taxon>Neoptera</taxon>
        <taxon>Endopterygota</taxon>
        <taxon>Coleoptera</taxon>
        <taxon>Polyphaga</taxon>
        <taxon>Elateriformia</taxon>
        <taxon>Buprestoidea</taxon>
        <taxon>Buprestidae</taxon>
        <taxon>Agrilinae</taxon>
        <taxon>Agrilus</taxon>
    </lineage>
</organism>
<keyword evidence="4" id="KW-1185">Reference proteome</keyword>
<dbReference type="AlphaFoldDB" id="A0A1W4XI58"/>
<dbReference type="PANTHER" id="PTHR46194:SF1">
    <property type="entry name" value="PEPTIDYL-TRNA HYDROLASE PTRHD1-RELATED"/>
    <property type="match status" value="1"/>
</dbReference>